<dbReference type="Proteomes" id="UP001500221">
    <property type="component" value="Unassembled WGS sequence"/>
</dbReference>
<gene>
    <name evidence="6" type="ORF">GCM10023340_44230</name>
</gene>
<accession>A0ABP9Q945</accession>
<dbReference type="SUPFAM" id="SSF46689">
    <property type="entry name" value="Homeodomain-like"/>
    <property type="match status" value="1"/>
</dbReference>
<dbReference type="SUPFAM" id="SSF48498">
    <property type="entry name" value="Tetracyclin repressor-like, C-terminal domain"/>
    <property type="match status" value="1"/>
</dbReference>
<evidence type="ECO:0000256" key="3">
    <source>
        <dbReference type="ARBA" id="ARBA00023163"/>
    </source>
</evidence>
<keyword evidence="1" id="KW-0805">Transcription regulation</keyword>
<evidence type="ECO:0000256" key="4">
    <source>
        <dbReference type="PROSITE-ProRule" id="PRU00335"/>
    </source>
</evidence>
<dbReference type="PANTHER" id="PTHR47506:SF7">
    <property type="entry name" value="TRANSCRIPTIONAL REGULATORY PROTEIN"/>
    <property type="match status" value="1"/>
</dbReference>
<keyword evidence="7" id="KW-1185">Reference proteome</keyword>
<dbReference type="InterPro" id="IPR009057">
    <property type="entry name" value="Homeodomain-like_sf"/>
</dbReference>
<dbReference type="PANTHER" id="PTHR47506">
    <property type="entry name" value="TRANSCRIPTIONAL REGULATORY PROTEIN"/>
    <property type="match status" value="1"/>
</dbReference>
<proteinExistence type="predicted"/>
<evidence type="ECO:0000259" key="5">
    <source>
        <dbReference type="PROSITE" id="PS50977"/>
    </source>
</evidence>
<dbReference type="Gene3D" id="1.10.10.60">
    <property type="entry name" value="Homeodomain-like"/>
    <property type="match status" value="1"/>
</dbReference>
<dbReference type="Gene3D" id="1.10.357.10">
    <property type="entry name" value="Tetracycline Repressor, domain 2"/>
    <property type="match status" value="1"/>
</dbReference>
<dbReference type="EMBL" id="BAABKG010000007">
    <property type="protein sequence ID" value="GAA5156419.1"/>
    <property type="molecule type" value="Genomic_DNA"/>
</dbReference>
<keyword evidence="3" id="KW-0804">Transcription</keyword>
<name>A0ABP9Q945_9ACTN</name>
<evidence type="ECO:0000313" key="7">
    <source>
        <dbReference type="Proteomes" id="UP001500221"/>
    </source>
</evidence>
<sequence length="207" mass="21198">MARYPADHKPAVRRRLVETAGRRLKRDGIDGSGVAALVADAGLTNGAFYGHFASKDDLVAAVVADQVRAQAARVEAVPPGPASVEAFVDDYLAPSHRDDRAGGCPAAALLAEIGRSDLATRTAYTTGATALVDALAGLLDDGDSGDGGSARERAIGVLALLVGALQAARAVTDPVLSDAVLDAARRGALTLARPRTTPRVATHRESA</sequence>
<comment type="caution">
    <text evidence="6">The sequence shown here is derived from an EMBL/GenBank/DDBJ whole genome shotgun (WGS) entry which is preliminary data.</text>
</comment>
<feature type="domain" description="HTH tetR-type" evidence="5">
    <location>
        <begin position="10"/>
        <end position="70"/>
    </location>
</feature>
<dbReference type="Pfam" id="PF00440">
    <property type="entry name" value="TetR_N"/>
    <property type="match status" value="1"/>
</dbReference>
<evidence type="ECO:0000313" key="6">
    <source>
        <dbReference type="EMBL" id="GAA5156419.1"/>
    </source>
</evidence>
<keyword evidence="2 4" id="KW-0238">DNA-binding</keyword>
<protein>
    <submittedName>
        <fullName evidence="6">TetR/AcrR family transcriptional regulator</fullName>
    </submittedName>
</protein>
<reference evidence="7" key="1">
    <citation type="journal article" date="2019" name="Int. J. Syst. Evol. Microbiol.">
        <title>The Global Catalogue of Microorganisms (GCM) 10K type strain sequencing project: providing services to taxonomists for standard genome sequencing and annotation.</title>
        <authorList>
            <consortium name="The Broad Institute Genomics Platform"/>
            <consortium name="The Broad Institute Genome Sequencing Center for Infectious Disease"/>
            <person name="Wu L."/>
            <person name="Ma J."/>
        </authorList>
    </citation>
    <scope>NUCLEOTIDE SEQUENCE [LARGE SCALE GENOMIC DNA]</scope>
    <source>
        <strain evidence="7">JCM 18459</strain>
    </source>
</reference>
<dbReference type="PROSITE" id="PS50977">
    <property type="entry name" value="HTH_TETR_2"/>
    <property type="match status" value="1"/>
</dbReference>
<organism evidence="6 7">
    <name type="scientific">Nocardioides marinquilinus</name>
    <dbReference type="NCBI Taxonomy" id="1210400"/>
    <lineage>
        <taxon>Bacteria</taxon>
        <taxon>Bacillati</taxon>
        <taxon>Actinomycetota</taxon>
        <taxon>Actinomycetes</taxon>
        <taxon>Propionibacteriales</taxon>
        <taxon>Nocardioidaceae</taxon>
        <taxon>Nocardioides</taxon>
    </lineage>
</organism>
<feature type="DNA-binding region" description="H-T-H motif" evidence="4">
    <location>
        <begin position="33"/>
        <end position="52"/>
    </location>
</feature>
<evidence type="ECO:0000256" key="1">
    <source>
        <dbReference type="ARBA" id="ARBA00023015"/>
    </source>
</evidence>
<dbReference type="InterPro" id="IPR001647">
    <property type="entry name" value="HTH_TetR"/>
</dbReference>
<dbReference type="RefSeq" id="WP_345464195.1">
    <property type="nucleotide sequence ID" value="NZ_BAABKG010000007.1"/>
</dbReference>
<evidence type="ECO:0000256" key="2">
    <source>
        <dbReference type="ARBA" id="ARBA00023125"/>
    </source>
</evidence>
<dbReference type="InterPro" id="IPR036271">
    <property type="entry name" value="Tet_transcr_reg_TetR-rel_C_sf"/>
</dbReference>